<evidence type="ECO:0000313" key="2">
    <source>
        <dbReference type="EMBL" id="ETJ29264.1"/>
    </source>
</evidence>
<organism evidence="2">
    <name type="scientific">human gut metagenome</name>
    <dbReference type="NCBI Taxonomy" id="408170"/>
    <lineage>
        <taxon>unclassified sequences</taxon>
        <taxon>metagenomes</taxon>
        <taxon>organismal metagenomes</taxon>
    </lineage>
</organism>
<proteinExistence type="predicted"/>
<protein>
    <submittedName>
        <fullName evidence="2">Uncharacterized protein</fullName>
    </submittedName>
</protein>
<feature type="non-terminal residue" evidence="2">
    <location>
        <position position="1"/>
    </location>
</feature>
<keyword evidence="1" id="KW-0472">Membrane</keyword>
<feature type="non-terminal residue" evidence="2">
    <location>
        <position position="79"/>
    </location>
</feature>
<reference evidence="2" key="1">
    <citation type="submission" date="2013-12" db="EMBL/GenBank/DDBJ databases">
        <title>A Varibaculum cambriense genome reconstructed from a premature infant gut community with otherwise low bacterial novelty that shifts toward anaerobic metabolism during the third week of life.</title>
        <authorList>
            <person name="Brown C.T."/>
            <person name="Sharon I."/>
            <person name="Thomas B.C."/>
            <person name="Castelle C.J."/>
            <person name="Morowitz M.J."/>
            <person name="Banfield J.F."/>
        </authorList>
    </citation>
    <scope>NUCLEOTIDE SEQUENCE</scope>
</reference>
<accession>W1XKA9</accession>
<sequence length="79" mass="9464">IMILIIFQRYLEKKLVIPLQNIGGILQVKFRRKLKLVDQFFLTFSILIIIPLIILFGYTYTKMSYMIRENTIAFSIRYS</sequence>
<comment type="caution">
    <text evidence="2">The sequence shown here is derived from an EMBL/GenBank/DDBJ whole genome shotgun (WGS) entry which is preliminary data.</text>
</comment>
<evidence type="ECO:0000256" key="1">
    <source>
        <dbReference type="SAM" id="Phobius"/>
    </source>
</evidence>
<dbReference type="AlphaFoldDB" id="W1XKA9"/>
<keyword evidence="1" id="KW-1133">Transmembrane helix</keyword>
<gene>
    <name evidence="2" type="ORF">Q604_UNBC16190G0001</name>
</gene>
<keyword evidence="1" id="KW-0812">Transmembrane</keyword>
<name>W1XKA9_9ZZZZ</name>
<dbReference type="EMBL" id="AZMM01016190">
    <property type="protein sequence ID" value="ETJ29264.1"/>
    <property type="molecule type" value="Genomic_DNA"/>
</dbReference>
<feature type="transmembrane region" description="Helical" evidence="1">
    <location>
        <begin position="40"/>
        <end position="60"/>
    </location>
</feature>